<evidence type="ECO:0000313" key="3">
    <source>
        <dbReference type="Proteomes" id="UP001642409"/>
    </source>
</evidence>
<reference evidence="1" key="1">
    <citation type="submission" date="2023-06" db="EMBL/GenBank/DDBJ databases">
        <authorList>
            <person name="Kurt Z."/>
        </authorList>
    </citation>
    <scope>NUCLEOTIDE SEQUENCE</scope>
</reference>
<dbReference type="EMBL" id="CATOUU010000715">
    <property type="protein sequence ID" value="CAI9943418.1"/>
    <property type="molecule type" value="Genomic_DNA"/>
</dbReference>
<organism evidence="1">
    <name type="scientific">Hexamita inflata</name>
    <dbReference type="NCBI Taxonomy" id="28002"/>
    <lineage>
        <taxon>Eukaryota</taxon>
        <taxon>Metamonada</taxon>
        <taxon>Diplomonadida</taxon>
        <taxon>Hexamitidae</taxon>
        <taxon>Hexamitinae</taxon>
        <taxon>Hexamita</taxon>
    </lineage>
</organism>
<proteinExistence type="predicted"/>
<comment type="caution">
    <text evidence="1">The sequence shown here is derived from an EMBL/GenBank/DDBJ whole genome shotgun (WGS) entry which is preliminary data.</text>
</comment>
<evidence type="ECO:0000313" key="2">
    <source>
        <dbReference type="EMBL" id="CAL6080884.1"/>
    </source>
</evidence>
<keyword evidence="3" id="KW-1185">Reference proteome</keyword>
<dbReference type="Proteomes" id="UP001642409">
    <property type="component" value="Unassembled WGS sequence"/>
</dbReference>
<gene>
    <name evidence="1" type="ORF">HINF_LOCUS31063</name>
    <name evidence="2" type="ORF">HINF_LOCUS60078</name>
</gene>
<reference evidence="2 3" key="2">
    <citation type="submission" date="2024-07" db="EMBL/GenBank/DDBJ databases">
        <authorList>
            <person name="Akdeniz Z."/>
        </authorList>
    </citation>
    <scope>NUCLEOTIDE SEQUENCE [LARGE SCALE GENOMIC DNA]</scope>
</reference>
<protein>
    <submittedName>
        <fullName evidence="2">Hypothetical_protein</fullName>
    </submittedName>
</protein>
<evidence type="ECO:0000313" key="1">
    <source>
        <dbReference type="EMBL" id="CAI9943418.1"/>
    </source>
</evidence>
<sequence length="145" mass="17228">MKLETVSTPSTFDSSALPFCADFSFLFKNECFRVFVSHKPIAVIFESKVIGERVKTITTHSKRESGKQKHKVNDEWFVESGQVYKRRQIKITQNREKQCRKNYENRENGQRARRNIVLSQRLINAQLVNCENRIKRYKMKIRNIE</sequence>
<accession>A0AA86PRB3</accession>
<name>A0AA86PRB3_9EUKA</name>
<dbReference type="AlphaFoldDB" id="A0AA86PRB3"/>
<dbReference type="EMBL" id="CAXDID020000349">
    <property type="protein sequence ID" value="CAL6080884.1"/>
    <property type="molecule type" value="Genomic_DNA"/>
</dbReference>